<organism evidence="7 8">
    <name type="scientific">Candidatus Burkholderia verschuerenii</name>
    <dbReference type="NCBI Taxonomy" id="242163"/>
    <lineage>
        <taxon>Bacteria</taxon>
        <taxon>Pseudomonadati</taxon>
        <taxon>Pseudomonadota</taxon>
        <taxon>Betaproteobacteria</taxon>
        <taxon>Burkholderiales</taxon>
        <taxon>Burkholderiaceae</taxon>
        <taxon>Burkholderia</taxon>
    </lineage>
</organism>
<feature type="transmembrane region" description="Helical" evidence="6">
    <location>
        <begin position="45"/>
        <end position="70"/>
    </location>
</feature>
<comment type="caution">
    <text evidence="7">The sequence shown here is derived from an EMBL/GenBank/DDBJ whole genome shotgun (WGS) entry which is preliminary data.</text>
</comment>
<proteinExistence type="predicted"/>
<dbReference type="Proteomes" id="UP000036959">
    <property type="component" value="Unassembled WGS sequence"/>
</dbReference>
<evidence type="ECO:0000256" key="4">
    <source>
        <dbReference type="ARBA" id="ARBA00022989"/>
    </source>
</evidence>
<keyword evidence="2" id="KW-1003">Cell membrane</keyword>
<feature type="transmembrane region" description="Helical" evidence="6">
    <location>
        <begin position="77"/>
        <end position="94"/>
    </location>
</feature>
<evidence type="ECO:0000256" key="5">
    <source>
        <dbReference type="ARBA" id="ARBA00023136"/>
    </source>
</evidence>
<evidence type="ECO:0000256" key="2">
    <source>
        <dbReference type="ARBA" id="ARBA00022475"/>
    </source>
</evidence>
<keyword evidence="3 6" id="KW-0812">Transmembrane</keyword>
<keyword evidence="4 6" id="KW-1133">Transmembrane helix</keyword>
<dbReference type="Pfam" id="PF01810">
    <property type="entry name" value="LysE"/>
    <property type="match status" value="1"/>
</dbReference>
<evidence type="ECO:0000313" key="7">
    <source>
        <dbReference type="EMBL" id="KND57703.1"/>
    </source>
</evidence>
<dbReference type="GO" id="GO:0005886">
    <property type="term" value="C:plasma membrane"/>
    <property type="evidence" value="ECO:0007669"/>
    <property type="project" value="UniProtKB-SubCell"/>
</dbReference>
<dbReference type="EMBL" id="LFJJ01000223">
    <property type="protein sequence ID" value="KND57703.1"/>
    <property type="molecule type" value="Genomic_DNA"/>
</dbReference>
<evidence type="ECO:0000313" key="8">
    <source>
        <dbReference type="Proteomes" id="UP000036959"/>
    </source>
</evidence>
<dbReference type="PATRIC" id="fig|242163.4.peg.3146"/>
<dbReference type="OrthoDB" id="9812084at2"/>
<protein>
    <submittedName>
        <fullName evidence="7">Transporter, LysE family</fullName>
    </submittedName>
</protein>
<comment type="subcellular location">
    <subcellularLocation>
        <location evidence="1">Cell membrane</location>
        <topology evidence="1">Multi-pass membrane protein</topology>
    </subcellularLocation>
</comment>
<reference evidence="8" key="1">
    <citation type="submission" date="2015-06" db="EMBL/GenBank/DDBJ databases">
        <title>Comparative genomics of Burkholderia leaf nodule symbionts.</title>
        <authorList>
            <person name="Carlier A."/>
            <person name="Eberl L."/>
            <person name="Pinto-Carbo M."/>
        </authorList>
    </citation>
    <scope>NUCLEOTIDE SEQUENCE [LARGE SCALE GENOMIC DNA]</scope>
    <source>
        <strain evidence="8">UZHbot4</strain>
    </source>
</reference>
<accession>A0A0L0M5Q6</accession>
<evidence type="ECO:0000256" key="3">
    <source>
        <dbReference type="ARBA" id="ARBA00022692"/>
    </source>
</evidence>
<dbReference type="PANTHER" id="PTHR30086">
    <property type="entry name" value="ARGININE EXPORTER PROTEIN ARGO"/>
    <property type="match status" value="1"/>
</dbReference>
<dbReference type="GO" id="GO:0033228">
    <property type="term" value="P:cysteine export across plasma membrane"/>
    <property type="evidence" value="ECO:0007669"/>
    <property type="project" value="TreeGrafter"/>
</dbReference>
<keyword evidence="5 6" id="KW-0472">Membrane</keyword>
<dbReference type="PANTHER" id="PTHR30086:SF20">
    <property type="entry name" value="ARGININE EXPORTER PROTEIN ARGO-RELATED"/>
    <property type="match status" value="1"/>
</dbReference>
<feature type="transmembrane region" description="Helical" evidence="6">
    <location>
        <begin position="181"/>
        <end position="202"/>
    </location>
</feature>
<dbReference type="GO" id="GO:0015171">
    <property type="term" value="F:amino acid transmembrane transporter activity"/>
    <property type="evidence" value="ECO:0007669"/>
    <property type="project" value="TreeGrafter"/>
</dbReference>
<keyword evidence="8" id="KW-1185">Reference proteome</keyword>
<sequence>MYENSANTLIAMAGFALATSASPGPVNIVSAMAGAKFGAGKTIPYVLGATIGFVSILALTGSGLSTVILAFPWVERVLGLIGCAYMLYIAWKIARVSMVDVSEYAQQRPPGVWSGVVAQYVNPKAWFVSMSAISVYVSNSQNYGAALVAFCGIFFAICFPSLFAWCCVGASFSKKQGRMRIFNLSMAAFLVVSIIGFLAELFGKG</sequence>
<evidence type="ECO:0000256" key="1">
    <source>
        <dbReference type="ARBA" id="ARBA00004651"/>
    </source>
</evidence>
<name>A0A0L0M5Q6_9BURK</name>
<feature type="transmembrane region" description="Helical" evidence="6">
    <location>
        <begin position="143"/>
        <end position="169"/>
    </location>
</feature>
<dbReference type="InterPro" id="IPR001123">
    <property type="entry name" value="LeuE-type"/>
</dbReference>
<gene>
    <name evidence="7" type="ORF">BVER_03551c</name>
</gene>
<dbReference type="AlphaFoldDB" id="A0A0L0M5Q6"/>
<evidence type="ECO:0000256" key="6">
    <source>
        <dbReference type="SAM" id="Phobius"/>
    </source>
</evidence>